<keyword evidence="3" id="KW-0732">Signal</keyword>
<dbReference type="InterPro" id="IPR038538">
    <property type="entry name" value="MTERF_sf"/>
</dbReference>
<accession>A0AAD8YKS5</accession>
<name>A0AAD8YKS5_9STRA</name>
<feature type="chain" id="PRO_5042000379" evidence="3">
    <location>
        <begin position="23"/>
        <end position="415"/>
    </location>
</feature>
<evidence type="ECO:0000256" key="2">
    <source>
        <dbReference type="ARBA" id="ARBA00022946"/>
    </source>
</evidence>
<dbReference type="PANTHER" id="PTHR13068">
    <property type="entry name" value="CGI-12 PROTEIN-RELATED"/>
    <property type="match status" value="1"/>
</dbReference>
<feature type="signal peptide" evidence="3">
    <location>
        <begin position="1"/>
        <end position="22"/>
    </location>
</feature>
<evidence type="ECO:0000256" key="3">
    <source>
        <dbReference type="SAM" id="SignalP"/>
    </source>
</evidence>
<dbReference type="AlphaFoldDB" id="A0AAD8YKS5"/>
<dbReference type="Proteomes" id="UP001224775">
    <property type="component" value="Unassembled WGS sequence"/>
</dbReference>
<dbReference type="PANTHER" id="PTHR13068:SF151">
    <property type="entry name" value="TRANSCRIPTION TERMINATION FACTOR MTERF9, CHLOROPLASTIC"/>
    <property type="match status" value="1"/>
</dbReference>
<proteinExistence type="inferred from homology"/>
<comment type="caution">
    <text evidence="4">The sequence shown here is derived from an EMBL/GenBank/DDBJ whole genome shotgun (WGS) entry which is preliminary data.</text>
</comment>
<dbReference type="EMBL" id="JATAAI010000002">
    <property type="protein sequence ID" value="KAK1747349.1"/>
    <property type="molecule type" value="Genomic_DNA"/>
</dbReference>
<comment type="similarity">
    <text evidence="1">Belongs to the mTERF family.</text>
</comment>
<reference evidence="4" key="1">
    <citation type="submission" date="2023-06" db="EMBL/GenBank/DDBJ databases">
        <title>Survivors Of The Sea: Transcriptome response of Skeletonema marinoi to long-term dormancy.</title>
        <authorList>
            <person name="Pinder M.I.M."/>
            <person name="Kourtchenko O."/>
            <person name="Robertson E.K."/>
            <person name="Larsson T."/>
            <person name="Maumus F."/>
            <person name="Osuna-Cruz C.M."/>
            <person name="Vancaester E."/>
            <person name="Stenow R."/>
            <person name="Vandepoele K."/>
            <person name="Ploug H."/>
            <person name="Bruchert V."/>
            <person name="Godhe A."/>
            <person name="Topel M."/>
        </authorList>
    </citation>
    <scope>NUCLEOTIDE SEQUENCE</scope>
    <source>
        <strain evidence="4">R05AC</strain>
    </source>
</reference>
<dbReference type="SMART" id="SM00733">
    <property type="entry name" value="Mterf"/>
    <property type="match status" value="6"/>
</dbReference>
<keyword evidence="5" id="KW-1185">Reference proteome</keyword>
<protein>
    <submittedName>
        <fullName evidence="4">mTERF domain-containing protein</fullName>
    </submittedName>
</protein>
<sequence length="415" mass="47920">MFCWALSLLSSVLLLVVGYACASPRLSTSFITPINHSLQKSELQYRGTSSSEDHVPNECLVDIPFEKRKQIETRHPVIAKHIFSSEAKIRPTEEWFYAYLGMTSTEQKRFHKKLPDSNNGKSTIQRLGRHRLHEWFAFFLNDKTVGLSHKQLRKMVLSRPQLLSYKLSNIQATTTFFREELGLSSKDFISMLQSYPSVLMYSIDNRLRPTVEFLQNTVQCTDQRVKRICTSYPNVFSHSLDKTFLPKLAFLKELGLNRSEVSQVVKFAPTLWLSEKNLSSKLDFLSKSLGMKTFELRTVVLTYPQILGLSVENNVTPKMHFFLDPEEYDGESIAALQNEESNFVNCGLTKSELKDFVLYQPALLAYSLEGRLKPRITRMRDYNISFLYSPRNIMSYTDEKFEAWLSSQTSSWSIV</sequence>
<dbReference type="GO" id="GO:0003676">
    <property type="term" value="F:nucleic acid binding"/>
    <property type="evidence" value="ECO:0007669"/>
    <property type="project" value="InterPro"/>
</dbReference>
<organism evidence="4 5">
    <name type="scientific">Skeletonema marinoi</name>
    <dbReference type="NCBI Taxonomy" id="267567"/>
    <lineage>
        <taxon>Eukaryota</taxon>
        <taxon>Sar</taxon>
        <taxon>Stramenopiles</taxon>
        <taxon>Ochrophyta</taxon>
        <taxon>Bacillariophyta</taxon>
        <taxon>Coscinodiscophyceae</taxon>
        <taxon>Thalassiosirophycidae</taxon>
        <taxon>Thalassiosirales</taxon>
        <taxon>Skeletonemataceae</taxon>
        <taxon>Skeletonema</taxon>
        <taxon>Skeletonema marinoi-dohrnii complex</taxon>
    </lineage>
</organism>
<evidence type="ECO:0000313" key="5">
    <source>
        <dbReference type="Proteomes" id="UP001224775"/>
    </source>
</evidence>
<gene>
    <name evidence="4" type="ORF">QTG54_001312</name>
</gene>
<dbReference type="Pfam" id="PF02536">
    <property type="entry name" value="mTERF"/>
    <property type="match status" value="1"/>
</dbReference>
<dbReference type="Gene3D" id="1.25.70.10">
    <property type="entry name" value="Transcription termination factor 3, mitochondrial"/>
    <property type="match status" value="1"/>
</dbReference>
<dbReference type="InterPro" id="IPR003690">
    <property type="entry name" value="MTERF"/>
</dbReference>
<keyword evidence="2" id="KW-0809">Transit peptide</keyword>
<evidence type="ECO:0000313" key="4">
    <source>
        <dbReference type="EMBL" id="KAK1747349.1"/>
    </source>
</evidence>
<evidence type="ECO:0000256" key="1">
    <source>
        <dbReference type="ARBA" id="ARBA00007692"/>
    </source>
</evidence>